<keyword evidence="2 3" id="KW-0472">Membrane</keyword>
<evidence type="ECO:0000259" key="4">
    <source>
        <dbReference type="Pfam" id="PF00144"/>
    </source>
</evidence>
<dbReference type="InterPro" id="IPR050491">
    <property type="entry name" value="AmpC-like"/>
</dbReference>
<keyword evidence="5" id="KW-0378">Hydrolase</keyword>
<gene>
    <name evidence="5" type="ORF">STNY_R27560</name>
</gene>
<dbReference type="EMBL" id="AP024684">
    <property type="protein sequence ID" value="BCX44549.1"/>
    <property type="molecule type" value="Genomic_DNA"/>
</dbReference>
<protein>
    <submittedName>
        <fullName evidence="5">Serine hydrolase</fullName>
    </submittedName>
</protein>
<dbReference type="Proteomes" id="UP000825066">
    <property type="component" value="Chromosome"/>
</dbReference>
<comment type="subcellular location">
    <subcellularLocation>
        <location evidence="1">Membrane</location>
    </subcellularLocation>
</comment>
<keyword evidence="3" id="KW-1133">Transmembrane helix</keyword>
<keyword evidence="6" id="KW-1185">Reference proteome</keyword>
<dbReference type="GO" id="GO:0016787">
    <property type="term" value="F:hydrolase activity"/>
    <property type="evidence" value="ECO:0007669"/>
    <property type="project" value="UniProtKB-KW"/>
</dbReference>
<accession>A0ABM7R476</accession>
<name>A0ABM7R476_9GAMM</name>
<dbReference type="InterPro" id="IPR001466">
    <property type="entry name" value="Beta-lactam-related"/>
</dbReference>
<feature type="transmembrane region" description="Helical" evidence="3">
    <location>
        <begin position="46"/>
        <end position="70"/>
    </location>
</feature>
<sequence>MASISIPVFPCVTVEVLRQSPWRGCGGPIHRLGCAQDTRKGTAMRVVGRLFLCNALACLVLVATSAFPAVGAASSERQQPRAQEAIDDWLAAFNAGSLEALQAFADRYAKKDGSGPGDYLEFRGSTGPLRVLEAIESAPGQAKLLVMGELSERAMWVTAVMDPANPPHLKQFQIEGTETPDKYKPARVAVPALMADAATRLEALREQDALSGALRVAQNGRVLLDWRGGDADRAAGIPVGVDTQFRLASSNKMFTAVAILQLMQTGRLSLDETIGKYLSDYPNKAVANTVTVRQLLSHTSGLGDFFGDDFEQSSASLKTLDDYVQRFAKDAPQFTPGSQDSYSNYGYIVLGRIIEVVSGQSYYAYVEEHILRPAGMTGTGFEPETACVPKRAIAYTKHDGQWVREMKSLPWRGMSAGGGYSTVADMMKFAEALQSGKLVLPALLQQATTAQNHKGWYGFGFVVQGEGREHQYGHEGGAPGSNSAIVVLPAQGYVVVGLANVDPDAIGNVVNYIARRLPL</sequence>
<evidence type="ECO:0000313" key="6">
    <source>
        <dbReference type="Proteomes" id="UP000825066"/>
    </source>
</evidence>
<reference evidence="5 6" key="1">
    <citation type="submission" date="2021-05" db="EMBL/GenBank/DDBJ databases">
        <title>Complete Genome Sequence of Stenotrophomonas pavanii strain Y.</title>
        <authorList>
            <person name="Dohra H."/>
            <person name="Mohad Din A.R.J."/>
            <person name="Suzuki K."/>
            <person name="Fatma A."/>
            <person name="Honjyo M."/>
            <person name="Nishimura T."/>
            <person name="Moriuch R."/>
            <person name="Masuda K."/>
            <person name="Minoura A."/>
            <person name="Tashiro Y."/>
            <person name="Futamata H."/>
        </authorList>
    </citation>
    <scope>NUCLEOTIDE SEQUENCE [LARGE SCALE GENOMIC DNA]</scope>
    <source>
        <strain evidence="6">Y</strain>
    </source>
</reference>
<organism evidence="5 6">
    <name type="scientific">Stenotrophomonas pavanii</name>
    <dbReference type="NCBI Taxonomy" id="487698"/>
    <lineage>
        <taxon>Bacteria</taxon>
        <taxon>Pseudomonadati</taxon>
        <taxon>Pseudomonadota</taxon>
        <taxon>Gammaproteobacteria</taxon>
        <taxon>Lysobacterales</taxon>
        <taxon>Lysobacteraceae</taxon>
        <taxon>Stenotrophomonas</taxon>
    </lineage>
</organism>
<evidence type="ECO:0000256" key="2">
    <source>
        <dbReference type="ARBA" id="ARBA00023136"/>
    </source>
</evidence>
<evidence type="ECO:0000256" key="1">
    <source>
        <dbReference type="ARBA" id="ARBA00004370"/>
    </source>
</evidence>
<feature type="domain" description="Beta-lactamase-related" evidence="4">
    <location>
        <begin position="203"/>
        <end position="504"/>
    </location>
</feature>
<dbReference type="PANTHER" id="PTHR46825">
    <property type="entry name" value="D-ALANYL-D-ALANINE-CARBOXYPEPTIDASE/ENDOPEPTIDASE AMPH"/>
    <property type="match status" value="1"/>
</dbReference>
<proteinExistence type="predicted"/>
<keyword evidence="3" id="KW-0812">Transmembrane</keyword>
<dbReference type="PANTHER" id="PTHR46825:SF11">
    <property type="entry name" value="PENICILLIN-BINDING PROTEIN 4"/>
    <property type="match status" value="1"/>
</dbReference>
<dbReference type="Pfam" id="PF00144">
    <property type="entry name" value="Beta-lactamase"/>
    <property type="match status" value="1"/>
</dbReference>
<evidence type="ECO:0000256" key="3">
    <source>
        <dbReference type="SAM" id="Phobius"/>
    </source>
</evidence>
<evidence type="ECO:0000313" key="5">
    <source>
        <dbReference type="EMBL" id="BCX44549.1"/>
    </source>
</evidence>